<dbReference type="SUPFAM" id="SSF55729">
    <property type="entry name" value="Acyl-CoA N-acyltransferases (Nat)"/>
    <property type="match status" value="1"/>
</dbReference>
<dbReference type="OrthoDB" id="8068570at2"/>
<gene>
    <name evidence="1" type="ORF">CQ13_12880</name>
</gene>
<keyword evidence="2" id="KW-1185">Reference proteome</keyword>
<name>A0A0R3MB57_9BRAD</name>
<evidence type="ECO:0000313" key="2">
    <source>
        <dbReference type="Proteomes" id="UP000052023"/>
    </source>
</evidence>
<reference evidence="1 2" key="1">
    <citation type="submission" date="2014-03" db="EMBL/GenBank/DDBJ databases">
        <title>Bradyrhizobium valentinum sp. nov., isolated from effective nodules of Lupinus mariae-josephae, a lupine endemic of basic-lime soils in Eastern Spain.</title>
        <authorList>
            <person name="Duran D."/>
            <person name="Rey L."/>
            <person name="Navarro A."/>
            <person name="Busquets A."/>
            <person name="Imperial J."/>
            <person name="Ruiz-Argueso T."/>
        </authorList>
    </citation>
    <scope>NUCLEOTIDE SEQUENCE [LARGE SCALE GENOMIC DNA]</scope>
    <source>
        <strain evidence="1 2">Ro19</strain>
    </source>
</reference>
<comment type="caution">
    <text evidence="1">The sequence shown here is derived from an EMBL/GenBank/DDBJ whole genome shotgun (WGS) entry which is preliminary data.</text>
</comment>
<evidence type="ECO:0000313" key="1">
    <source>
        <dbReference type="EMBL" id="KRR17073.1"/>
    </source>
</evidence>
<proteinExistence type="predicted"/>
<dbReference type="AlphaFoldDB" id="A0A0R3MB57"/>
<dbReference type="EMBL" id="LLYA01000214">
    <property type="protein sequence ID" value="KRR17073.1"/>
    <property type="molecule type" value="Genomic_DNA"/>
</dbReference>
<dbReference type="RefSeq" id="WP_057847812.1">
    <property type="nucleotide sequence ID" value="NZ_LLYA01000214.1"/>
</dbReference>
<protein>
    <submittedName>
        <fullName evidence="1">Uncharacterized protein</fullName>
    </submittedName>
</protein>
<accession>A0A0R3MB57</accession>
<dbReference type="InterPro" id="IPR016181">
    <property type="entry name" value="Acyl_CoA_acyltransferase"/>
</dbReference>
<dbReference type="Proteomes" id="UP000052023">
    <property type="component" value="Unassembled WGS sequence"/>
</dbReference>
<sequence length="260" mass="28753">MKEPLPTSGRLPTQLKVKYGPVDLLGRFFLWADTAARERGVTLSFGSLQDLLEANRGNSDSWRPLVPVFDEALGGVTPETAFVLIGRNKDGEVVATQAARLYDWPETSLKDEAASLRMFYADPDAAFARENRCKITTPIAEKITGRVVFSGGIWYRRDFRGKDLGTILPRISRAYAFTRWNSDFTIGMYADAVIAGGLAERAGYTKVERNCIELVASPLGEMRCGLSWMQSDELLADLAAILDRVRAPVMGSRIAEDANH</sequence>
<organism evidence="1 2">
    <name type="scientific">Bradyrhizobium retamae</name>
    <dbReference type="NCBI Taxonomy" id="1300035"/>
    <lineage>
        <taxon>Bacteria</taxon>
        <taxon>Pseudomonadati</taxon>
        <taxon>Pseudomonadota</taxon>
        <taxon>Alphaproteobacteria</taxon>
        <taxon>Hyphomicrobiales</taxon>
        <taxon>Nitrobacteraceae</taxon>
        <taxon>Bradyrhizobium</taxon>
    </lineage>
</organism>